<dbReference type="Proteomes" id="UP001497497">
    <property type="component" value="Unassembled WGS sequence"/>
</dbReference>
<evidence type="ECO:0000256" key="5">
    <source>
        <dbReference type="ARBA" id="ARBA00022827"/>
    </source>
</evidence>
<organism evidence="16 17">
    <name type="scientific">Lymnaea stagnalis</name>
    <name type="common">Great pond snail</name>
    <name type="synonym">Helix stagnalis</name>
    <dbReference type="NCBI Taxonomy" id="6523"/>
    <lineage>
        <taxon>Eukaryota</taxon>
        <taxon>Metazoa</taxon>
        <taxon>Spiralia</taxon>
        <taxon>Lophotrochozoa</taxon>
        <taxon>Mollusca</taxon>
        <taxon>Gastropoda</taxon>
        <taxon>Heterobranchia</taxon>
        <taxon>Euthyneura</taxon>
        <taxon>Panpulmonata</taxon>
        <taxon>Hygrophila</taxon>
        <taxon>Lymnaeoidea</taxon>
        <taxon>Lymnaeidae</taxon>
        <taxon>Lymnaea</taxon>
    </lineage>
</organism>
<gene>
    <name evidence="16" type="ORF">GSLYS_00014729001</name>
</gene>
<keyword evidence="4" id="KW-0285">Flavoprotein</keyword>
<dbReference type="PANTHER" id="PTHR11748">
    <property type="entry name" value="D-LACTATE DEHYDROGENASE"/>
    <property type="match status" value="1"/>
</dbReference>
<keyword evidence="8" id="KW-0560">Oxidoreductase</keyword>
<keyword evidence="7" id="KW-0007">Acetylation</keyword>
<dbReference type="Pfam" id="PF01565">
    <property type="entry name" value="FAD_binding_4"/>
    <property type="match status" value="1"/>
</dbReference>
<protein>
    <recommendedName>
        <fullName evidence="14">Probable D-lactate dehydrogenase, mitochondrial</fullName>
        <ecNumber evidence="10">1.1.2.4</ecNumber>
    </recommendedName>
</protein>
<dbReference type="FunFam" id="3.30.43.10:FF:000010">
    <property type="entry name" value="probable D-lactate dehydrogenase, mitochondrial"/>
    <property type="match status" value="1"/>
</dbReference>
<dbReference type="InterPro" id="IPR004113">
    <property type="entry name" value="FAD-bd_oxidored_4_C"/>
</dbReference>
<keyword evidence="5" id="KW-0274">FAD</keyword>
<sequence length="494" mass="54105">MLFRQLMKCLKQTSFSLSDYNTKRNFFRAVQLQANIPGTFVGSLKSIVGDANVSTADAVRDQHGHDESHHEVHKPDVVVFAESLEHVCKVAKLCNDNKVPLIPFGSGTGLEGGVNALQGGVSLNMSKMNQVVKVNAEDFDCTVQPGVMRIALNAYLRDTGLWFPIDPGADASICGMCATSASGTNAVRYGTMKENVLNLQVVLPDGRVIETAGKGKRSRKTSAGYNLTNLFVGSEGTLGIITEATIKLYGIPEKTIAAVCHFDSVQEAVDTVVQIMQSGISMAKLEFLDDKAIEAFNKYSKFNMKVAHSLFLEFHGPALGLEDQFNTVKELITSNNGSGLQIATDEDERKRLWKARHEMIWACTALLPGSKPYSTDVCVPISTLPKVIVQTKKWIEEANIIGPIVGHVGDGNFHVFFPMMRGDKETYEKVQDLHFKMGFLAMEMNGTCTGEHGIGMGKRKLLEKELGPTGIEVMKEVKKCFDPNGIMNPGKVFF</sequence>
<dbReference type="PANTHER" id="PTHR11748:SF111">
    <property type="entry name" value="D-LACTATE DEHYDROGENASE, MITOCHONDRIAL-RELATED"/>
    <property type="match status" value="1"/>
</dbReference>
<dbReference type="InterPro" id="IPR016164">
    <property type="entry name" value="FAD-linked_Oxase-like_C"/>
</dbReference>
<comment type="catalytic activity">
    <reaction evidence="11">
        <text>(R)-lactate + 2 Fe(III)-[cytochrome c] = 2 Fe(II)-[cytochrome c] + pyruvate + 2 H(+)</text>
        <dbReference type="Rhea" id="RHEA:13521"/>
        <dbReference type="Rhea" id="RHEA-COMP:10350"/>
        <dbReference type="Rhea" id="RHEA-COMP:14399"/>
        <dbReference type="ChEBI" id="CHEBI:15361"/>
        <dbReference type="ChEBI" id="CHEBI:15378"/>
        <dbReference type="ChEBI" id="CHEBI:16004"/>
        <dbReference type="ChEBI" id="CHEBI:29033"/>
        <dbReference type="ChEBI" id="CHEBI:29034"/>
        <dbReference type="EC" id="1.1.2.4"/>
    </reaction>
    <physiologicalReaction direction="left-to-right" evidence="11">
        <dbReference type="Rhea" id="RHEA:13522"/>
    </physiologicalReaction>
</comment>
<keyword evidence="17" id="KW-1185">Reference proteome</keyword>
<dbReference type="SUPFAM" id="SSF56176">
    <property type="entry name" value="FAD-binding/transporter-associated domain-like"/>
    <property type="match status" value="1"/>
</dbReference>
<name>A0AAV2I366_LYMST</name>
<reference evidence="16 17" key="1">
    <citation type="submission" date="2024-04" db="EMBL/GenBank/DDBJ databases">
        <authorList>
            <consortium name="Genoscope - CEA"/>
            <person name="William W."/>
        </authorList>
    </citation>
    <scope>NUCLEOTIDE SEQUENCE [LARGE SCALE GENOMIC DNA]</scope>
</reference>
<evidence type="ECO:0000256" key="7">
    <source>
        <dbReference type="ARBA" id="ARBA00022990"/>
    </source>
</evidence>
<proteinExistence type="inferred from homology"/>
<evidence type="ECO:0000256" key="9">
    <source>
        <dbReference type="ARBA" id="ARBA00023128"/>
    </source>
</evidence>
<evidence type="ECO:0000256" key="13">
    <source>
        <dbReference type="ARBA" id="ARBA00063083"/>
    </source>
</evidence>
<dbReference type="InterPro" id="IPR016171">
    <property type="entry name" value="Vanillyl_alc_oxidase_C-sub2"/>
</dbReference>
<dbReference type="PROSITE" id="PS51387">
    <property type="entry name" value="FAD_PCMH"/>
    <property type="match status" value="1"/>
</dbReference>
<dbReference type="GO" id="GO:1903457">
    <property type="term" value="P:lactate catabolic process"/>
    <property type="evidence" value="ECO:0007669"/>
    <property type="project" value="TreeGrafter"/>
</dbReference>
<dbReference type="Gene3D" id="3.30.70.2740">
    <property type="match status" value="1"/>
</dbReference>
<evidence type="ECO:0000256" key="6">
    <source>
        <dbReference type="ARBA" id="ARBA00022946"/>
    </source>
</evidence>
<dbReference type="InterPro" id="IPR016166">
    <property type="entry name" value="FAD-bd_PCMH"/>
</dbReference>
<evidence type="ECO:0000256" key="11">
    <source>
        <dbReference type="ARBA" id="ARBA00051477"/>
    </source>
</evidence>
<dbReference type="GO" id="GO:0005739">
    <property type="term" value="C:mitochondrion"/>
    <property type="evidence" value="ECO:0007669"/>
    <property type="project" value="UniProtKB-SubCell"/>
</dbReference>
<dbReference type="Gene3D" id="1.10.45.10">
    <property type="entry name" value="Vanillyl-alcohol Oxidase, Chain A, domain 4"/>
    <property type="match status" value="1"/>
</dbReference>
<dbReference type="FunFam" id="3.30.465.10:FF:000030">
    <property type="entry name" value="probable D-lactate dehydrogenase, mitochondrial"/>
    <property type="match status" value="1"/>
</dbReference>
<dbReference type="AlphaFoldDB" id="A0AAV2I366"/>
<dbReference type="FunFam" id="1.10.45.10:FF:000001">
    <property type="entry name" value="D-lactate dehydrogenase mitochondrial"/>
    <property type="match status" value="1"/>
</dbReference>
<dbReference type="InterPro" id="IPR036318">
    <property type="entry name" value="FAD-bd_PCMH-like_sf"/>
</dbReference>
<comment type="caution">
    <text evidence="16">The sequence shown here is derived from an EMBL/GenBank/DDBJ whole genome shotgun (WGS) entry which is preliminary data.</text>
</comment>
<feature type="domain" description="FAD-binding PCMH-type" evidence="15">
    <location>
        <begin position="71"/>
        <end position="251"/>
    </location>
</feature>
<evidence type="ECO:0000256" key="12">
    <source>
        <dbReference type="ARBA" id="ARBA00053432"/>
    </source>
</evidence>
<dbReference type="EC" id="1.1.2.4" evidence="10"/>
<dbReference type="SUPFAM" id="SSF55103">
    <property type="entry name" value="FAD-linked oxidases, C-terminal domain"/>
    <property type="match status" value="1"/>
</dbReference>
<evidence type="ECO:0000313" key="17">
    <source>
        <dbReference type="Proteomes" id="UP001497497"/>
    </source>
</evidence>
<evidence type="ECO:0000256" key="8">
    <source>
        <dbReference type="ARBA" id="ARBA00023002"/>
    </source>
</evidence>
<dbReference type="InterPro" id="IPR016169">
    <property type="entry name" value="FAD-bd_PCMH_sub2"/>
</dbReference>
<evidence type="ECO:0000256" key="3">
    <source>
        <dbReference type="ARBA" id="ARBA00008000"/>
    </source>
</evidence>
<evidence type="ECO:0000256" key="2">
    <source>
        <dbReference type="ARBA" id="ARBA00004173"/>
    </source>
</evidence>
<dbReference type="InterPro" id="IPR006094">
    <property type="entry name" value="Oxid_FAD_bind_N"/>
</dbReference>
<keyword evidence="6" id="KW-0809">Transit peptide</keyword>
<dbReference type="Pfam" id="PF02913">
    <property type="entry name" value="FAD-oxidase_C"/>
    <property type="match status" value="1"/>
</dbReference>
<dbReference type="GO" id="GO:0004458">
    <property type="term" value="F:D-lactate dehydrogenase (cytochrome) activity"/>
    <property type="evidence" value="ECO:0007669"/>
    <property type="project" value="UniProtKB-EC"/>
</dbReference>
<comment type="subunit">
    <text evidence="13">Interacts with CSRP3.</text>
</comment>
<dbReference type="Gene3D" id="3.30.465.10">
    <property type="match status" value="1"/>
</dbReference>
<comment type="subcellular location">
    <subcellularLocation>
        <location evidence="2">Mitochondrion</location>
    </subcellularLocation>
</comment>
<dbReference type="EMBL" id="CAXITT010000413">
    <property type="protein sequence ID" value="CAL1541087.1"/>
    <property type="molecule type" value="Genomic_DNA"/>
</dbReference>
<evidence type="ECO:0000256" key="14">
    <source>
        <dbReference type="ARBA" id="ARBA00072812"/>
    </source>
</evidence>
<evidence type="ECO:0000256" key="10">
    <source>
        <dbReference type="ARBA" id="ARBA00038897"/>
    </source>
</evidence>
<accession>A0AAV2I366</accession>
<evidence type="ECO:0000256" key="4">
    <source>
        <dbReference type="ARBA" id="ARBA00022630"/>
    </source>
</evidence>
<evidence type="ECO:0000259" key="15">
    <source>
        <dbReference type="PROSITE" id="PS51387"/>
    </source>
</evidence>
<keyword evidence="9" id="KW-0496">Mitochondrion</keyword>
<comment type="cofactor">
    <cofactor evidence="1">
        <name>FAD</name>
        <dbReference type="ChEBI" id="CHEBI:57692"/>
    </cofactor>
</comment>
<comment type="function">
    <text evidence="12">Involved in D-lactate, but not L-lactate catabolic process.</text>
</comment>
<evidence type="ECO:0000313" key="16">
    <source>
        <dbReference type="EMBL" id="CAL1541087.1"/>
    </source>
</evidence>
<dbReference type="GO" id="GO:0071949">
    <property type="term" value="F:FAD binding"/>
    <property type="evidence" value="ECO:0007669"/>
    <property type="project" value="InterPro"/>
</dbReference>
<dbReference type="FunFam" id="3.30.70.2740:FF:000001">
    <property type="entry name" value="D-lactate dehydrogenase mitochondrial"/>
    <property type="match status" value="1"/>
</dbReference>
<comment type="similarity">
    <text evidence="3">Belongs to the FAD-binding oxidoreductase/transferase type 4 family.</text>
</comment>
<dbReference type="GO" id="GO:0008720">
    <property type="term" value="F:D-lactate dehydrogenase (NAD+) activity"/>
    <property type="evidence" value="ECO:0007669"/>
    <property type="project" value="TreeGrafter"/>
</dbReference>
<evidence type="ECO:0000256" key="1">
    <source>
        <dbReference type="ARBA" id="ARBA00001974"/>
    </source>
</evidence>